<accession>A0A6C0CYB3</accession>
<organism evidence="1">
    <name type="scientific">viral metagenome</name>
    <dbReference type="NCBI Taxonomy" id="1070528"/>
    <lineage>
        <taxon>unclassified sequences</taxon>
        <taxon>metagenomes</taxon>
        <taxon>organismal metagenomes</taxon>
    </lineage>
</organism>
<sequence>MKKQHIMNLFFILCLLGLAYLMGLFDNLLYGYNNNYPISSRYTNNAGYTTGYMFNDPENKYRSTDGIESNEQYSNPNNIGVDGDLFAMGRYRNYQNPNMIGLMNIM</sequence>
<proteinExistence type="predicted"/>
<dbReference type="AlphaFoldDB" id="A0A6C0CYB3"/>
<dbReference type="EMBL" id="MN739509">
    <property type="protein sequence ID" value="QHT09257.1"/>
    <property type="molecule type" value="Genomic_DNA"/>
</dbReference>
<evidence type="ECO:0000313" key="1">
    <source>
        <dbReference type="EMBL" id="QHT09257.1"/>
    </source>
</evidence>
<name>A0A6C0CYB3_9ZZZZ</name>
<protein>
    <submittedName>
        <fullName evidence="1">Uncharacterized protein</fullName>
    </submittedName>
</protein>
<reference evidence="1" key="1">
    <citation type="journal article" date="2020" name="Nature">
        <title>Giant virus diversity and host interactions through global metagenomics.</title>
        <authorList>
            <person name="Schulz F."/>
            <person name="Roux S."/>
            <person name="Paez-Espino D."/>
            <person name="Jungbluth S."/>
            <person name="Walsh D.A."/>
            <person name="Denef V.J."/>
            <person name="McMahon K.D."/>
            <person name="Konstantinidis K.T."/>
            <person name="Eloe-Fadrosh E.A."/>
            <person name="Kyrpides N.C."/>
            <person name="Woyke T."/>
        </authorList>
    </citation>
    <scope>NUCLEOTIDE SEQUENCE</scope>
    <source>
        <strain evidence="1">GVMAG-M-3300023110-24</strain>
    </source>
</reference>